<keyword evidence="1" id="KW-0805">Transcription regulation</keyword>
<dbReference type="PANTHER" id="PTHR30136">
    <property type="entry name" value="HELIX-TURN-HELIX TRANSCRIPTIONAL REGULATOR, ICLR FAMILY"/>
    <property type="match status" value="1"/>
</dbReference>
<evidence type="ECO:0000259" key="6">
    <source>
        <dbReference type="PROSITE" id="PS51078"/>
    </source>
</evidence>
<protein>
    <submittedName>
        <fullName evidence="7">IclR family transcriptional regulator</fullName>
    </submittedName>
</protein>
<dbReference type="PROSITE" id="PS51078">
    <property type="entry name" value="ICLR_ED"/>
    <property type="match status" value="1"/>
</dbReference>
<dbReference type="SUPFAM" id="SSF46785">
    <property type="entry name" value="Winged helix' DNA-binding domain"/>
    <property type="match status" value="1"/>
</dbReference>
<dbReference type="SMART" id="SM00346">
    <property type="entry name" value="HTH_ICLR"/>
    <property type="match status" value="1"/>
</dbReference>
<dbReference type="SUPFAM" id="SSF55781">
    <property type="entry name" value="GAF domain-like"/>
    <property type="match status" value="1"/>
</dbReference>
<dbReference type="Pfam" id="PF01614">
    <property type="entry name" value="IclR_C"/>
    <property type="match status" value="1"/>
</dbReference>
<evidence type="ECO:0000256" key="3">
    <source>
        <dbReference type="ARBA" id="ARBA00023163"/>
    </source>
</evidence>
<dbReference type="EMBL" id="AP022871">
    <property type="protein sequence ID" value="BCB90026.1"/>
    <property type="molecule type" value="Genomic_DNA"/>
</dbReference>
<dbReference type="InterPro" id="IPR005471">
    <property type="entry name" value="Tscrpt_reg_IclR_N"/>
</dbReference>
<organism evidence="7 8">
    <name type="scientific">Phytohabitans suffuscus</name>
    <dbReference type="NCBI Taxonomy" id="624315"/>
    <lineage>
        <taxon>Bacteria</taxon>
        <taxon>Bacillati</taxon>
        <taxon>Actinomycetota</taxon>
        <taxon>Actinomycetes</taxon>
        <taxon>Micromonosporales</taxon>
        <taxon>Micromonosporaceae</taxon>
    </lineage>
</organism>
<evidence type="ECO:0000256" key="4">
    <source>
        <dbReference type="SAM" id="MobiDB-lite"/>
    </source>
</evidence>
<dbReference type="Pfam" id="PF09339">
    <property type="entry name" value="HTH_IclR"/>
    <property type="match status" value="1"/>
</dbReference>
<dbReference type="InterPro" id="IPR014757">
    <property type="entry name" value="Tscrpt_reg_IclR_C"/>
</dbReference>
<evidence type="ECO:0000313" key="7">
    <source>
        <dbReference type="EMBL" id="BCB90026.1"/>
    </source>
</evidence>
<keyword evidence="3" id="KW-0804">Transcription</keyword>
<dbReference type="GO" id="GO:0045892">
    <property type="term" value="P:negative regulation of DNA-templated transcription"/>
    <property type="evidence" value="ECO:0007669"/>
    <property type="project" value="TreeGrafter"/>
</dbReference>
<reference evidence="7 8" key="1">
    <citation type="submission" date="2020-03" db="EMBL/GenBank/DDBJ databases">
        <title>Whole genome shotgun sequence of Phytohabitans suffuscus NBRC 105367.</title>
        <authorList>
            <person name="Komaki H."/>
            <person name="Tamura T."/>
        </authorList>
    </citation>
    <scope>NUCLEOTIDE SEQUENCE [LARGE SCALE GENOMIC DNA]</scope>
    <source>
        <strain evidence="7 8">NBRC 105367</strain>
    </source>
</reference>
<keyword evidence="2" id="KW-0238">DNA-binding</keyword>
<evidence type="ECO:0000256" key="2">
    <source>
        <dbReference type="ARBA" id="ARBA00023125"/>
    </source>
</evidence>
<dbReference type="KEGG" id="psuu:Psuf_073390"/>
<dbReference type="PANTHER" id="PTHR30136:SF34">
    <property type="entry name" value="TRANSCRIPTIONAL REGULATOR"/>
    <property type="match status" value="1"/>
</dbReference>
<dbReference type="InterPro" id="IPR029016">
    <property type="entry name" value="GAF-like_dom_sf"/>
</dbReference>
<evidence type="ECO:0000259" key="5">
    <source>
        <dbReference type="PROSITE" id="PS51077"/>
    </source>
</evidence>
<dbReference type="GO" id="GO:0003677">
    <property type="term" value="F:DNA binding"/>
    <property type="evidence" value="ECO:0007669"/>
    <property type="project" value="UniProtKB-KW"/>
</dbReference>
<dbReference type="Gene3D" id="1.10.10.10">
    <property type="entry name" value="Winged helix-like DNA-binding domain superfamily/Winged helix DNA-binding domain"/>
    <property type="match status" value="1"/>
</dbReference>
<accession>A0A6F8YVE3</accession>
<feature type="domain" description="IclR-ED" evidence="6">
    <location>
        <begin position="82"/>
        <end position="267"/>
    </location>
</feature>
<proteinExistence type="predicted"/>
<dbReference type="RefSeq" id="WP_173162138.1">
    <property type="nucleotide sequence ID" value="NZ_AP022871.1"/>
</dbReference>
<dbReference type="InterPro" id="IPR050707">
    <property type="entry name" value="HTH_MetabolicPath_Reg"/>
</dbReference>
<dbReference type="Gene3D" id="3.30.450.40">
    <property type="match status" value="1"/>
</dbReference>
<feature type="domain" description="HTH iclR-type" evidence="5">
    <location>
        <begin position="19"/>
        <end position="81"/>
    </location>
</feature>
<evidence type="ECO:0000313" key="8">
    <source>
        <dbReference type="Proteomes" id="UP000503011"/>
    </source>
</evidence>
<reference evidence="7 8" key="2">
    <citation type="submission" date="2020-03" db="EMBL/GenBank/DDBJ databases">
        <authorList>
            <person name="Ichikawa N."/>
            <person name="Kimura A."/>
            <person name="Kitahashi Y."/>
            <person name="Uohara A."/>
        </authorList>
    </citation>
    <scope>NUCLEOTIDE SEQUENCE [LARGE SCALE GENOMIC DNA]</scope>
    <source>
        <strain evidence="7 8">NBRC 105367</strain>
    </source>
</reference>
<sequence>MKATEDGDGGVPSRDNYFVMSLARGLNVLKAFTPERTELSLSEIAAVAGVTNPSALRIGHTLVELGFLTRNPLTKGYRVGPGVLTLGMASLSSMSLLEIAEPYLAQLRDDAGETVKLAVLHGNEMVYIGRFPSQLHPQDGSAYVGSRLPAGQTCTGRAILALLDEAEARRIVEGGHRQRFTDKSLVTVDEIMAELAATRERGFSVNDQGTTLEHRSAAAALVGPHGNPVGAINFSVSSQRVSVKELSERLVPMLLDTAGKISALLPPEPPQDVRPFMPRAPLASGG</sequence>
<evidence type="ECO:0000256" key="1">
    <source>
        <dbReference type="ARBA" id="ARBA00023015"/>
    </source>
</evidence>
<feature type="region of interest" description="Disordered" evidence="4">
    <location>
        <begin position="262"/>
        <end position="286"/>
    </location>
</feature>
<name>A0A6F8YVE3_9ACTN</name>
<gene>
    <name evidence="7" type="ORF">Psuf_073390</name>
</gene>
<dbReference type="PROSITE" id="PS51077">
    <property type="entry name" value="HTH_ICLR"/>
    <property type="match status" value="1"/>
</dbReference>
<dbReference type="GO" id="GO:0003700">
    <property type="term" value="F:DNA-binding transcription factor activity"/>
    <property type="evidence" value="ECO:0007669"/>
    <property type="project" value="TreeGrafter"/>
</dbReference>
<dbReference type="AlphaFoldDB" id="A0A6F8YVE3"/>
<dbReference type="InterPro" id="IPR036390">
    <property type="entry name" value="WH_DNA-bd_sf"/>
</dbReference>
<dbReference type="Proteomes" id="UP000503011">
    <property type="component" value="Chromosome"/>
</dbReference>
<keyword evidence="8" id="KW-1185">Reference proteome</keyword>
<dbReference type="InterPro" id="IPR036388">
    <property type="entry name" value="WH-like_DNA-bd_sf"/>
</dbReference>